<dbReference type="RefSeq" id="WP_035835723.1">
    <property type="nucleotide sequence ID" value="NZ_JACHBQ010000002.1"/>
</dbReference>
<dbReference type="Proteomes" id="UP000561726">
    <property type="component" value="Unassembled WGS sequence"/>
</dbReference>
<protein>
    <submittedName>
        <fullName evidence="2">Carboxymethylenebutenolidase</fullName>
        <ecNumber evidence="2">3.1.1.45</ecNumber>
    </submittedName>
</protein>
<sequence length="209" mass="22607">MAIVPIPFRGTTLEYGLPSQPLVILLHDWFGRLNGMEHYGVSLARRGFHVLIPDLYHGWAATDEEDAAVLVEINLPMALNTLHEIVRIGRAYDVPGIGVVGFSMGGWLALLLARSGNVNAIVVYDAILSDADQGVLPCPVQLHLAGVDTPDCAAFIVRLLDDGTTLERFNYAGSEQTPAHAIAPRTLTAASATQAFARSTSFLKRYLVN</sequence>
<name>A0A7W9E726_9MICO</name>
<dbReference type="InterPro" id="IPR002925">
    <property type="entry name" value="Dienelactn_hydro"/>
</dbReference>
<dbReference type="GO" id="GO:0008806">
    <property type="term" value="F:carboxymethylenebutenolidase activity"/>
    <property type="evidence" value="ECO:0007669"/>
    <property type="project" value="UniProtKB-EC"/>
</dbReference>
<evidence type="ECO:0000313" key="2">
    <source>
        <dbReference type="EMBL" id="MBB5643660.1"/>
    </source>
</evidence>
<dbReference type="EC" id="3.1.1.45" evidence="2"/>
<evidence type="ECO:0000259" key="1">
    <source>
        <dbReference type="Pfam" id="PF01738"/>
    </source>
</evidence>
<organism evidence="2 3">
    <name type="scientific">Cryobacterium roopkundense</name>
    <dbReference type="NCBI Taxonomy" id="1001240"/>
    <lineage>
        <taxon>Bacteria</taxon>
        <taxon>Bacillati</taxon>
        <taxon>Actinomycetota</taxon>
        <taxon>Actinomycetes</taxon>
        <taxon>Micrococcales</taxon>
        <taxon>Microbacteriaceae</taxon>
        <taxon>Cryobacterium</taxon>
    </lineage>
</organism>
<dbReference type="PANTHER" id="PTHR46623:SF6">
    <property type="entry name" value="ALPHA_BETA-HYDROLASES SUPERFAMILY PROTEIN"/>
    <property type="match status" value="1"/>
</dbReference>
<gene>
    <name evidence="2" type="ORF">BJ997_004271</name>
</gene>
<dbReference type="InterPro" id="IPR029058">
    <property type="entry name" value="AB_hydrolase_fold"/>
</dbReference>
<dbReference type="Pfam" id="PF01738">
    <property type="entry name" value="DLH"/>
    <property type="match status" value="1"/>
</dbReference>
<dbReference type="SUPFAM" id="SSF53474">
    <property type="entry name" value="alpha/beta-Hydrolases"/>
    <property type="match status" value="1"/>
</dbReference>
<dbReference type="AlphaFoldDB" id="A0A7W9E726"/>
<dbReference type="PANTHER" id="PTHR46623">
    <property type="entry name" value="CARBOXYMETHYLENEBUTENOLIDASE-RELATED"/>
    <property type="match status" value="1"/>
</dbReference>
<reference evidence="2 3" key="1">
    <citation type="submission" date="2020-08" db="EMBL/GenBank/DDBJ databases">
        <title>Sequencing the genomes of 1000 actinobacteria strains.</title>
        <authorList>
            <person name="Klenk H.-P."/>
        </authorList>
    </citation>
    <scope>NUCLEOTIDE SEQUENCE [LARGE SCALE GENOMIC DNA]</scope>
    <source>
        <strain evidence="2 3">DSM 21065</strain>
    </source>
</reference>
<feature type="domain" description="Dienelactone hydrolase" evidence="1">
    <location>
        <begin position="19"/>
        <end position="206"/>
    </location>
</feature>
<dbReference type="InterPro" id="IPR051049">
    <property type="entry name" value="Dienelactone_hydrolase-like"/>
</dbReference>
<comment type="caution">
    <text evidence="2">The sequence shown here is derived from an EMBL/GenBank/DDBJ whole genome shotgun (WGS) entry which is preliminary data.</text>
</comment>
<dbReference type="OrthoDB" id="9787933at2"/>
<proteinExistence type="predicted"/>
<dbReference type="Gene3D" id="3.40.50.1820">
    <property type="entry name" value="alpha/beta hydrolase"/>
    <property type="match status" value="1"/>
</dbReference>
<evidence type="ECO:0000313" key="3">
    <source>
        <dbReference type="Proteomes" id="UP000561726"/>
    </source>
</evidence>
<dbReference type="EMBL" id="JACHBQ010000002">
    <property type="protein sequence ID" value="MBB5643660.1"/>
    <property type="molecule type" value="Genomic_DNA"/>
</dbReference>
<keyword evidence="2" id="KW-0378">Hydrolase</keyword>
<accession>A0A7W9E726</accession>